<feature type="compositionally biased region" description="Low complexity" evidence="1">
    <location>
        <begin position="22"/>
        <end position="48"/>
    </location>
</feature>
<dbReference type="InterPro" id="IPR037126">
    <property type="entry name" value="PdaC/RsiV-like_sf"/>
</dbReference>
<sequence length="278" mass="29779">MTSTTLRVLALGAVAAALAACGPSSSPQTGSGSASSASTSSAAESSTALQQHISTRRYRIDVTYPPLSPEADVLARALHARTEAARVDFMKGLPDPKTLPEFADRQLRMMIDYKVASRTPAFVSVREQGMIDTGGAHPIPLDGTFVFDLPHRRLVAFDDLFVDPVAARARLSVLARKALYAKLLDKVPGGDKTSAKVRKQWQDNMRGMIDDGTRPTAQNFGEFLVDGGGLDAPPSLVLVFSPYQVAPYVYGAQTVKVPLKDFASMLKPPYRGAFGLAP</sequence>
<dbReference type="AlphaFoldDB" id="A0A846ZK09"/>
<comment type="caution">
    <text evidence="4">The sequence shown here is derived from an EMBL/GenBank/DDBJ whole genome shotgun (WGS) entry which is preliminary data.</text>
</comment>
<organism evidence="4 5">
    <name type="scientific">Oleiagrimonas citrea</name>
    <dbReference type="NCBI Taxonomy" id="1665687"/>
    <lineage>
        <taxon>Bacteria</taxon>
        <taxon>Pseudomonadati</taxon>
        <taxon>Pseudomonadota</taxon>
        <taxon>Gammaproteobacteria</taxon>
        <taxon>Lysobacterales</taxon>
        <taxon>Rhodanobacteraceae</taxon>
        <taxon>Oleiagrimonas</taxon>
    </lineage>
</organism>
<protein>
    <submittedName>
        <fullName evidence="4">DUF3298 domain-containing protein</fullName>
    </submittedName>
</protein>
<feature type="chain" id="PRO_5032597428" evidence="2">
    <location>
        <begin position="20"/>
        <end position="278"/>
    </location>
</feature>
<accession>A0A846ZK09</accession>
<name>A0A846ZK09_9GAMM</name>
<keyword evidence="5" id="KW-1185">Reference proteome</keyword>
<evidence type="ECO:0000256" key="2">
    <source>
        <dbReference type="SAM" id="SignalP"/>
    </source>
</evidence>
<dbReference type="Pfam" id="PF11738">
    <property type="entry name" value="DUF3298"/>
    <property type="match status" value="1"/>
</dbReference>
<reference evidence="4 5" key="1">
    <citation type="journal article" date="2017" name="Int. J. Syst. Evol. Microbiol.">
        <title>Oleiagrimonas citrea sp. nov., a marine bacterium isolated from tidal flat sediment and emended description of the genus Oleiagrimonas Fang et al. 2015 and Oleiagrimonas soli.</title>
        <authorList>
            <person name="Yang S.H."/>
            <person name="Seo H.S."/>
            <person name="Seong C.N."/>
            <person name="Kwon K.K."/>
        </authorList>
    </citation>
    <scope>NUCLEOTIDE SEQUENCE [LARGE SCALE GENOMIC DNA]</scope>
    <source>
        <strain evidence="4 5">MEBiC09124</strain>
    </source>
</reference>
<dbReference type="Proteomes" id="UP000541636">
    <property type="component" value="Unassembled WGS sequence"/>
</dbReference>
<evidence type="ECO:0000313" key="4">
    <source>
        <dbReference type="EMBL" id="NKZ37913.1"/>
    </source>
</evidence>
<feature type="domain" description="DUF3298" evidence="3">
    <location>
        <begin position="158"/>
        <end position="259"/>
    </location>
</feature>
<dbReference type="EMBL" id="JAAZQD010000001">
    <property type="protein sequence ID" value="NKZ37913.1"/>
    <property type="molecule type" value="Genomic_DNA"/>
</dbReference>
<proteinExistence type="predicted"/>
<feature type="signal peptide" evidence="2">
    <location>
        <begin position="1"/>
        <end position="19"/>
    </location>
</feature>
<dbReference type="Gene3D" id="3.90.640.20">
    <property type="entry name" value="Heat-shock cognate protein, ATPase"/>
    <property type="match status" value="1"/>
</dbReference>
<evidence type="ECO:0000259" key="3">
    <source>
        <dbReference type="Pfam" id="PF11738"/>
    </source>
</evidence>
<dbReference type="PROSITE" id="PS51257">
    <property type="entry name" value="PROKAR_LIPOPROTEIN"/>
    <property type="match status" value="1"/>
</dbReference>
<evidence type="ECO:0000256" key="1">
    <source>
        <dbReference type="SAM" id="MobiDB-lite"/>
    </source>
</evidence>
<keyword evidence="2" id="KW-0732">Signal</keyword>
<dbReference type="InterPro" id="IPR021729">
    <property type="entry name" value="DUF3298"/>
</dbReference>
<feature type="region of interest" description="Disordered" evidence="1">
    <location>
        <begin position="22"/>
        <end position="50"/>
    </location>
</feature>
<dbReference type="RefSeq" id="WP_168608381.1">
    <property type="nucleotide sequence ID" value="NZ_JAAZQD010000001.1"/>
</dbReference>
<evidence type="ECO:0000313" key="5">
    <source>
        <dbReference type="Proteomes" id="UP000541636"/>
    </source>
</evidence>
<gene>
    <name evidence="4" type="ORF">HF690_02970</name>
</gene>